<organism evidence="2 3">
    <name type="scientific">Dacryopinax primogenitus (strain DJM 731)</name>
    <name type="common">Brown rot fungus</name>
    <dbReference type="NCBI Taxonomy" id="1858805"/>
    <lineage>
        <taxon>Eukaryota</taxon>
        <taxon>Fungi</taxon>
        <taxon>Dikarya</taxon>
        <taxon>Basidiomycota</taxon>
        <taxon>Agaricomycotina</taxon>
        <taxon>Dacrymycetes</taxon>
        <taxon>Dacrymycetales</taxon>
        <taxon>Dacrymycetaceae</taxon>
        <taxon>Dacryopinax</taxon>
    </lineage>
</organism>
<feature type="transmembrane region" description="Helical" evidence="1">
    <location>
        <begin position="97"/>
        <end position="117"/>
    </location>
</feature>
<dbReference type="Proteomes" id="UP000030653">
    <property type="component" value="Unassembled WGS sequence"/>
</dbReference>
<reference evidence="2 3" key="1">
    <citation type="journal article" date="2012" name="Science">
        <title>The Paleozoic origin of enzymatic lignin decomposition reconstructed from 31 fungal genomes.</title>
        <authorList>
            <person name="Floudas D."/>
            <person name="Binder M."/>
            <person name="Riley R."/>
            <person name="Barry K."/>
            <person name="Blanchette R.A."/>
            <person name="Henrissat B."/>
            <person name="Martinez A.T."/>
            <person name="Otillar R."/>
            <person name="Spatafora J.W."/>
            <person name="Yadav J.S."/>
            <person name="Aerts A."/>
            <person name="Benoit I."/>
            <person name="Boyd A."/>
            <person name="Carlson A."/>
            <person name="Copeland A."/>
            <person name="Coutinho P.M."/>
            <person name="de Vries R.P."/>
            <person name="Ferreira P."/>
            <person name="Findley K."/>
            <person name="Foster B."/>
            <person name="Gaskell J."/>
            <person name="Glotzer D."/>
            <person name="Gorecki P."/>
            <person name="Heitman J."/>
            <person name="Hesse C."/>
            <person name="Hori C."/>
            <person name="Igarashi K."/>
            <person name="Jurgens J.A."/>
            <person name="Kallen N."/>
            <person name="Kersten P."/>
            <person name="Kohler A."/>
            <person name="Kuees U."/>
            <person name="Kumar T.K.A."/>
            <person name="Kuo A."/>
            <person name="LaButti K."/>
            <person name="Larrondo L.F."/>
            <person name="Lindquist E."/>
            <person name="Ling A."/>
            <person name="Lombard V."/>
            <person name="Lucas S."/>
            <person name="Lundell T."/>
            <person name="Martin R."/>
            <person name="McLaughlin D.J."/>
            <person name="Morgenstern I."/>
            <person name="Morin E."/>
            <person name="Murat C."/>
            <person name="Nagy L.G."/>
            <person name="Nolan M."/>
            <person name="Ohm R.A."/>
            <person name="Patyshakuliyeva A."/>
            <person name="Rokas A."/>
            <person name="Ruiz-Duenas F.J."/>
            <person name="Sabat G."/>
            <person name="Salamov A."/>
            <person name="Samejima M."/>
            <person name="Schmutz J."/>
            <person name="Slot J.C."/>
            <person name="St John F."/>
            <person name="Stenlid J."/>
            <person name="Sun H."/>
            <person name="Sun S."/>
            <person name="Syed K."/>
            <person name="Tsang A."/>
            <person name="Wiebenga A."/>
            <person name="Young D."/>
            <person name="Pisabarro A."/>
            <person name="Eastwood D.C."/>
            <person name="Martin F."/>
            <person name="Cullen D."/>
            <person name="Grigoriev I.V."/>
            <person name="Hibbett D.S."/>
        </authorList>
    </citation>
    <scope>NUCLEOTIDE SEQUENCE [LARGE SCALE GENOMIC DNA]</scope>
    <source>
        <strain evidence="2 3">DJM-731 SS1</strain>
    </source>
</reference>
<protein>
    <submittedName>
        <fullName evidence="2">Uncharacterized protein</fullName>
    </submittedName>
</protein>
<feature type="transmembrane region" description="Helical" evidence="1">
    <location>
        <begin position="27"/>
        <end position="45"/>
    </location>
</feature>
<keyword evidence="1" id="KW-0472">Membrane</keyword>
<evidence type="ECO:0000313" key="2">
    <source>
        <dbReference type="EMBL" id="EJU04450.1"/>
    </source>
</evidence>
<feature type="transmembrane region" description="Helical" evidence="1">
    <location>
        <begin position="217"/>
        <end position="236"/>
    </location>
</feature>
<dbReference type="GeneID" id="63686101"/>
<proteinExistence type="predicted"/>
<feature type="transmembrane region" description="Helical" evidence="1">
    <location>
        <begin position="57"/>
        <end position="77"/>
    </location>
</feature>
<dbReference type="OMA" id="FWISSAK"/>
<dbReference type="EMBL" id="JH795858">
    <property type="protein sequence ID" value="EJU04450.1"/>
    <property type="molecule type" value="Genomic_DNA"/>
</dbReference>
<dbReference type="HOGENOM" id="CLU_060803_1_1_1"/>
<keyword evidence="1" id="KW-1133">Transmembrane helix</keyword>
<keyword evidence="1" id="KW-0812">Transmembrane</keyword>
<gene>
    <name evidence="2" type="ORF">DACRYDRAFT_14519</name>
</gene>
<dbReference type="RefSeq" id="XP_040631344.1">
    <property type="nucleotide sequence ID" value="XM_040771039.1"/>
</dbReference>
<dbReference type="AlphaFoldDB" id="M5G8G4"/>
<name>M5G8G4_DACPD</name>
<feature type="transmembrane region" description="Helical" evidence="1">
    <location>
        <begin position="189"/>
        <end position="210"/>
    </location>
</feature>
<dbReference type="OrthoDB" id="2562239at2759"/>
<accession>M5G8G4</accession>
<evidence type="ECO:0000256" key="1">
    <source>
        <dbReference type="SAM" id="Phobius"/>
    </source>
</evidence>
<sequence length="267" mass="28881">MSGNTDPYSTIGSLPNISGGIPTSPDFAPSILFCLLYGILLPPCIWRTYTYRKPGRLMWTFIRLIFFALMRIATFGLRVSEAHSASLPNNPVPNLGTFIAEQVLLGIGFIILADLMIELLKSHMWRTDVPPAGETRWAHPAGHHVLKRIVRIMHLALIVAIALGIAAAAQYSSAINSPSIASEVQTLRIVSVALCLAVCALLILVSLLLLTHPSLGLSHTIYLLVINCILVIIPSYRVSSVTDSPSISALVGAGTQVKFYILQGAME</sequence>
<evidence type="ECO:0000313" key="3">
    <source>
        <dbReference type="Proteomes" id="UP000030653"/>
    </source>
</evidence>
<keyword evidence="3" id="KW-1185">Reference proteome</keyword>
<feature type="transmembrane region" description="Helical" evidence="1">
    <location>
        <begin position="149"/>
        <end position="169"/>
    </location>
</feature>